<dbReference type="EnsemblMetazoa" id="CLYHEMT006660.1">
    <property type="protein sequence ID" value="CLYHEMP006660.1"/>
    <property type="gene ID" value="CLYHEMG006660"/>
</dbReference>
<feature type="compositionally biased region" description="Low complexity" evidence="1">
    <location>
        <begin position="873"/>
        <end position="884"/>
    </location>
</feature>
<dbReference type="PANTHER" id="PTHR24112:SF66">
    <property type="entry name" value="LEUCINE-RICH REPEAT, ISOFORM F"/>
    <property type="match status" value="1"/>
</dbReference>
<dbReference type="Pfam" id="PF13516">
    <property type="entry name" value="LRR_6"/>
    <property type="match status" value="3"/>
</dbReference>
<feature type="compositionally biased region" description="Basic and acidic residues" evidence="1">
    <location>
        <begin position="1160"/>
        <end position="1169"/>
    </location>
</feature>
<feature type="compositionally biased region" description="Polar residues" evidence="1">
    <location>
        <begin position="1107"/>
        <end position="1116"/>
    </location>
</feature>
<feature type="region of interest" description="Disordered" evidence="1">
    <location>
        <begin position="1016"/>
        <end position="1493"/>
    </location>
</feature>
<name>A0A7M5V607_9CNID</name>
<reference evidence="3" key="1">
    <citation type="submission" date="2021-01" db="UniProtKB">
        <authorList>
            <consortium name="EnsemblMetazoa"/>
        </authorList>
    </citation>
    <scope>IDENTIFICATION</scope>
</reference>
<feature type="compositionally biased region" description="Basic residues" evidence="1">
    <location>
        <begin position="1023"/>
        <end position="1035"/>
    </location>
</feature>
<dbReference type="Gene3D" id="2.30.29.30">
    <property type="entry name" value="Pleckstrin-homology domain (PH domain)/Phosphotyrosine-binding domain (PTB)"/>
    <property type="match status" value="1"/>
</dbReference>
<feature type="compositionally biased region" description="Basic and acidic residues" evidence="1">
    <location>
        <begin position="1381"/>
        <end position="1392"/>
    </location>
</feature>
<keyword evidence="4" id="KW-1185">Reference proteome</keyword>
<feature type="domain" description="CARMIL pleckstrin homology" evidence="2">
    <location>
        <begin position="26"/>
        <end position="121"/>
    </location>
</feature>
<dbReference type="InterPro" id="IPR032675">
    <property type="entry name" value="LRR_dom_sf"/>
</dbReference>
<proteinExistence type="predicted"/>
<dbReference type="GeneID" id="136800902"/>
<dbReference type="GO" id="GO:0034315">
    <property type="term" value="P:regulation of Arp2/3 complex-mediated actin nucleation"/>
    <property type="evidence" value="ECO:0007669"/>
    <property type="project" value="TreeGrafter"/>
</dbReference>
<feature type="compositionally biased region" description="Basic and acidic residues" evidence="1">
    <location>
        <begin position="1270"/>
        <end position="1294"/>
    </location>
</feature>
<feature type="compositionally biased region" description="Low complexity" evidence="1">
    <location>
        <begin position="1458"/>
        <end position="1470"/>
    </location>
</feature>
<dbReference type="GO" id="GO:0005886">
    <property type="term" value="C:plasma membrane"/>
    <property type="evidence" value="ECO:0007669"/>
    <property type="project" value="TreeGrafter"/>
</dbReference>
<dbReference type="Proteomes" id="UP000594262">
    <property type="component" value="Unplaced"/>
</dbReference>
<accession>A0A7M5V607</accession>
<evidence type="ECO:0000259" key="2">
    <source>
        <dbReference type="Pfam" id="PF17888"/>
    </source>
</evidence>
<dbReference type="RefSeq" id="XP_066913614.1">
    <property type="nucleotide sequence ID" value="XM_067057513.1"/>
</dbReference>
<dbReference type="Gene3D" id="3.80.10.10">
    <property type="entry name" value="Ribonuclease Inhibitor"/>
    <property type="match status" value="1"/>
</dbReference>
<feature type="compositionally biased region" description="Basic and acidic residues" evidence="1">
    <location>
        <begin position="903"/>
        <end position="927"/>
    </location>
</feature>
<evidence type="ECO:0000313" key="4">
    <source>
        <dbReference type="Proteomes" id="UP000594262"/>
    </source>
</evidence>
<evidence type="ECO:0000256" key="1">
    <source>
        <dbReference type="SAM" id="MobiDB-lite"/>
    </source>
</evidence>
<dbReference type="GO" id="GO:0030027">
    <property type="term" value="C:lamellipodium"/>
    <property type="evidence" value="ECO:0007669"/>
    <property type="project" value="TreeGrafter"/>
</dbReference>
<feature type="compositionally biased region" description="Basic and acidic residues" evidence="1">
    <location>
        <begin position="1472"/>
        <end position="1484"/>
    </location>
</feature>
<dbReference type="Pfam" id="PF17888">
    <property type="entry name" value="Carm_PH"/>
    <property type="match status" value="1"/>
</dbReference>
<feature type="compositionally biased region" description="Low complexity" evidence="1">
    <location>
        <begin position="1245"/>
        <end position="1260"/>
    </location>
</feature>
<dbReference type="InterPro" id="IPR011993">
    <property type="entry name" value="PH-like_dom_sf"/>
</dbReference>
<dbReference type="GO" id="GO:0016477">
    <property type="term" value="P:cell migration"/>
    <property type="evidence" value="ECO:0007669"/>
    <property type="project" value="TreeGrafter"/>
</dbReference>
<dbReference type="OrthoDB" id="18598at2759"/>
<protein>
    <recommendedName>
        <fullName evidence="2">CARMIL pleckstrin homology domain-containing protein</fullName>
    </recommendedName>
</protein>
<feature type="compositionally biased region" description="Acidic residues" evidence="1">
    <location>
        <begin position="889"/>
        <end position="902"/>
    </location>
</feature>
<evidence type="ECO:0000313" key="3">
    <source>
        <dbReference type="EnsemblMetazoa" id="CLYHEMP006660.1"/>
    </source>
</evidence>
<dbReference type="InterPro" id="IPR051279">
    <property type="entry name" value="PP1-Reg/Actin-Interact_Protein"/>
</dbReference>
<dbReference type="InterPro" id="IPR001611">
    <property type="entry name" value="Leu-rich_rpt"/>
</dbReference>
<organism evidence="3 4">
    <name type="scientific">Clytia hemisphaerica</name>
    <dbReference type="NCBI Taxonomy" id="252671"/>
    <lineage>
        <taxon>Eukaryota</taxon>
        <taxon>Metazoa</taxon>
        <taxon>Cnidaria</taxon>
        <taxon>Hydrozoa</taxon>
        <taxon>Hydroidolina</taxon>
        <taxon>Leptothecata</taxon>
        <taxon>Obeliida</taxon>
        <taxon>Clytiidae</taxon>
        <taxon>Clytia</taxon>
    </lineage>
</organism>
<feature type="region of interest" description="Disordered" evidence="1">
    <location>
        <begin position="873"/>
        <end position="927"/>
    </location>
</feature>
<dbReference type="SUPFAM" id="SSF52047">
    <property type="entry name" value="RNI-like"/>
    <property type="match status" value="1"/>
</dbReference>
<feature type="compositionally biased region" description="Low complexity" evidence="1">
    <location>
        <begin position="1064"/>
        <end position="1075"/>
    </location>
</feature>
<feature type="compositionally biased region" description="Acidic residues" evidence="1">
    <location>
        <begin position="1084"/>
        <end position="1098"/>
    </location>
</feature>
<dbReference type="PANTHER" id="PTHR24112">
    <property type="entry name" value="LEUCINE-RICH REPEAT, ISOFORM F-RELATED"/>
    <property type="match status" value="1"/>
</dbReference>
<feature type="compositionally biased region" description="Pro residues" evidence="1">
    <location>
        <begin position="1393"/>
        <end position="1408"/>
    </location>
</feature>
<feature type="compositionally biased region" description="Pro residues" evidence="1">
    <location>
        <begin position="1316"/>
        <end position="1325"/>
    </location>
</feature>
<feature type="compositionally biased region" description="Basic and acidic residues" evidence="1">
    <location>
        <begin position="1199"/>
        <end position="1222"/>
    </location>
</feature>
<dbReference type="SMART" id="SM00368">
    <property type="entry name" value="LRR_RI"/>
    <property type="match status" value="7"/>
</dbReference>
<feature type="compositionally biased region" description="Basic and acidic residues" evidence="1">
    <location>
        <begin position="1437"/>
        <end position="1449"/>
    </location>
</feature>
<dbReference type="InterPro" id="IPR041245">
    <property type="entry name" value="CARMIL_PH"/>
</dbReference>
<sequence>MAVSMEEAKADYLAAKQAIGNKETKIIFVRKCKFEGKHDKPDNKILAITSYRVYVISKKSSQAKVDFSFHLLDLITLDGSKPLTLSAQVNAGDKQFQYTFSFVSQDDVDRCISYVKALLKKNLLDANVDKQLSIKVESEEKQQLIRNQTNVIVQSFASSEEQCGGLAQAYLFLADYYNQLPIAEIVWDINKIYGSHSSKDFKLEDFDHLEQRELVPLVAALGYNAWFEKLIVKNTKLTNELADTIIKVVKRTSSIEEVIIVNCHLNKEHAHRLSQAITTNPNKVLKRIDLSRNNIEEKGVSGFAGAFSLLSYGFEEINFSHSGITPKGASLLINSLKNNKNMSSTLTKLSLSGNQLKADAAQPLCDFLAQPNALETLELSNSECALELMFGALMRGCQQNLKVLDLSGNPFSYKKSKETQSLPTVQQFFSSCASLNTLSLSNTKLPSESVKAMMVGLMSNPLLTDFELDLSHNELKSVTAQEVASVIGQIRCLRKLNLSNNALDNDLVTICEAVEKSTSIKELDFSSTITKSKHINAISESLADMAMTDTLPLEKLFIADNKLKLGASALFDCLGTNESIRTIDISGNGIGDIGARLLAKALQINTNLREVLLDRNNISYKGLQDISYAMHRNFTLQSLPLPINDFSQALKHNADLYMKYYKKIEEKLIKNQSSTDSSQEQAYKIHQGFLLSTSDSYTQSTDALVVELQDLVSKNKTNATERVQSQIKRAKSLISETDTFRLVLAELFSDPAAATLSLNDKISNVADDVATSVEDVIKESVDSMLSSAKKICPTVFTNEEQLISVKGELSKDGLVDRSSISNIIVRLGKGDIVSKLCKSNLTTAVEVAEHLKKILVEALQNAISSLKVALETPVTPVTTETPAPKSEETNEEETPQKEEEEEKKESEKAAETTGEKEPEKPADLEKQTDSLEVTITSSEAELPPTSPLASPAVHVEKTTDLLGEIMGNKESFDMPWDVAAGNRLSMQISVSSDKTDDDEDFSLAVLKARDRLSTLQAKDFDRKKKKKSSLKRRPTFYRQEDKTPTATDEIEVDIGIGGVDSGRSSSMSSTQTPSTPKSPPPPSVEDDDEEPVVIELDEIDSKAEPSVATTPAQSSVAVEDFDALSTNAAPLQVNKGRAKPMAGRRAPSRVSKLAHMNVENTEKFIEEQSKAAPPPASTKPSPKQRPVSEMPTVALSPPETDKPPRRSTSEKIKNALKPDPKPPKPAPSGSTPTSGDSKKEKKGKSPIGGIKLPSLSLSSLKRNRASSKGTDIKKETDVKKEMEEQPSKAEEKVNSKPSSAPEVAAPVEELKAPEPAQKPPSPAPKPSEETPSDAPLSPPAKEEEPEAKPTPAPSPKPEATKRPMVPKAGLPMMGGAALMAEMKKRQNKDKPEQPAPPPAAKPKPPPAAQKPGIGSRAGSVSGPKPSPPKRPVSLKPTEGKSDVPDEKPKPAIRPRLNTTPKPSTPKPSAEPTEEKKTEESTTEAKDEDSEVKE</sequence>